<dbReference type="AlphaFoldDB" id="A0A7X4K5N8"/>
<keyword evidence="4" id="KW-1185">Reference proteome</keyword>
<dbReference type="InterPro" id="IPR053728">
    <property type="entry name" value="Alginate_Permeability_Chnl"/>
</dbReference>
<feature type="region of interest" description="Disordered" evidence="1">
    <location>
        <begin position="25"/>
        <end position="64"/>
    </location>
</feature>
<evidence type="ECO:0000259" key="2">
    <source>
        <dbReference type="Pfam" id="PF13372"/>
    </source>
</evidence>
<accession>A0A7X4K5N8</accession>
<evidence type="ECO:0000313" key="3">
    <source>
        <dbReference type="EMBL" id="MYL97146.1"/>
    </source>
</evidence>
<dbReference type="EMBL" id="WVTD01000003">
    <property type="protein sequence ID" value="MYL97146.1"/>
    <property type="molecule type" value="Genomic_DNA"/>
</dbReference>
<organism evidence="3 4">
    <name type="scientific">Novosphingobium silvae</name>
    <dbReference type="NCBI Taxonomy" id="2692619"/>
    <lineage>
        <taxon>Bacteria</taxon>
        <taxon>Pseudomonadati</taxon>
        <taxon>Pseudomonadota</taxon>
        <taxon>Alphaproteobacteria</taxon>
        <taxon>Sphingomonadales</taxon>
        <taxon>Sphingomonadaceae</taxon>
        <taxon>Novosphingobium</taxon>
    </lineage>
</organism>
<feature type="compositionally biased region" description="Polar residues" evidence="1">
    <location>
        <begin position="25"/>
        <end position="43"/>
    </location>
</feature>
<dbReference type="RefSeq" id="WP_160984896.1">
    <property type="nucleotide sequence ID" value="NZ_WVTD01000003.1"/>
</dbReference>
<gene>
    <name evidence="3" type="ORF">GR702_05090</name>
</gene>
<feature type="domain" description="Alginate export" evidence="2">
    <location>
        <begin position="96"/>
        <end position="456"/>
    </location>
</feature>
<dbReference type="Proteomes" id="UP000465810">
    <property type="component" value="Unassembled WGS sequence"/>
</dbReference>
<dbReference type="Gene3D" id="2.40.160.100">
    <property type="match status" value="1"/>
</dbReference>
<protein>
    <submittedName>
        <fullName evidence="3">Alginate export family protein</fullName>
    </submittedName>
</protein>
<proteinExistence type="predicted"/>
<comment type="caution">
    <text evidence="3">The sequence shown here is derived from an EMBL/GenBank/DDBJ whole genome shotgun (WGS) entry which is preliminary data.</text>
</comment>
<evidence type="ECO:0000313" key="4">
    <source>
        <dbReference type="Proteomes" id="UP000465810"/>
    </source>
</evidence>
<evidence type="ECO:0000256" key="1">
    <source>
        <dbReference type="SAM" id="MobiDB-lite"/>
    </source>
</evidence>
<dbReference type="Pfam" id="PF13372">
    <property type="entry name" value="Alginate_exp"/>
    <property type="match status" value="1"/>
</dbReference>
<dbReference type="InterPro" id="IPR025388">
    <property type="entry name" value="Alginate_export_dom"/>
</dbReference>
<reference evidence="3 4" key="1">
    <citation type="submission" date="2019-12" db="EMBL/GenBank/DDBJ databases">
        <authorList>
            <person name="Feng G."/>
            <person name="Zhu H."/>
        </authorList>
    </citation>
    <scope>NUCLEOTIDE SEQUENCE [LARGE SCALE GENOMIC DNA]</scope>
    <source>
        <strain evidence="3 4">FGD1</strain>
    </source>
</reference>
<name>A0A7X4K5N8_9SPHN</name>
<sequence>MFQIMAHALTAATAQVPAQFPTPVSAQATTETPGTAQPASPTVTEIAAPQSPNGAKAPKPAFKPINHDEDYSSFRAVRRANLWTRIKYIPLAGNTYASLGGELRLRPELRIGERWGRGPQDDDGNFQQRTRVWGDLQVEGLFRAFVDLEHATSTGLDSVVAPIEEGRLDFNQAFVEAHVPVGPARVTARFGRQEIGIGNQTVFDMREGANTRRSLDLLRVMGTMGPWDGGFLTGHAVLEKLGTFDDDTNHDYDLAGLHAGRTFGAGTHTGRAEMLFVSSDRASVSFATAPAARDRRRTLSLRYAGKADAWSVDVEGIRQWGSFGNLDIDAYYVTGTLAHGWQGGWKPKLALRVDVGSGDRNPGDGKLGTYGPLFPKPLTYNGDLGPHNLTIFQPMLTLQPTAKLTLDFSAAGLWRTSIRDGVYSLGGQVLRSAEETDARFFGKRATAAGRYALNPFTTVGFYTIYGDVSEKFKPGRDLFYAAAYLTFRL</sequence>